<dbReference type="EMBL" id="JACJVJ010000001">
    <property type="protein sequence ID" value="MBC2777322.1"/>
    <property type="molecule type" value="Genomic_DNA"/>
</dbReference>
<keyword evidence="1" id="KW-1133">Transmembrane helix</keyword>
<organism evidence="3 4">
    <name type="scientific">Parasphingopyxis marina</name>
    <dbReference type="NCBI Taxonomy" id="2761622"/>
    <lineage>
        <taxon>Bacteria</taxon>
        <taxon>Pseudomonadati</taxon>
        <taxon>Pseudomonadota</taxon>
        <taxon>Alphaproteobacteria</taxon>
        <taxon>Sphingomonadales</taxon>
        <taxon>Sphingomonadaceae</taxon>
        <taxon>Parasphingopyxis</taxon>
    </lineage>
</organism>
<accession>A0A842HWH8</accession>
<feature type="transmembrane region" description="Helical" evidence="1">
    <location>
        <begin position="74"/>
        <end position="93"/>
    </location>
</feature>
<dbReference type="GO" id="GO:0004175">
    <property type="term" value="F:endopeptidase activity"/>
    <property type="evidence" value="ECO:0007669"/>
    <property type="project" value="UniProtKB-ARBA"/>
</dbReference>
<keyword evidence="3" id="KW-0482">Metalloprotease</keyword>
<gene>
    <name evidence="3" type="ORF">H6P80_06785</name>
</gene>
<keyword evidence="4" id="KW-1185">Reference proteome</keyword>
<feature type="transmembrane region" description="Helical" evidence="1">
    <location>
        <begin position="207"/>
        <end position="234"/>
    </location>
</feature>
<dbReference type="InterPro" id="IPR003675">
    <property type="entry name" value="Rce1/LyrA-like_dom"/>
</dbReference>
<dbReference type="AlphaFoldDB" id="A0A842HWH8"/>
<keyword evidence="3" id="KW-0645">Protease</keyword>
<feature type="transmembrane region" description="Helical" evidence="1">
    <location>
        <begin position="6"/>
        <end position="27"/>
    </location>
</feature>
<feature type="domain" description="CAAX prenyl protease 2/Lysostaphin resistance protein A-like" evidence="2">
    <location>
        <begin position="144"/>
        <end position="240"/>
    </location>
</feature>
<dbReference type="RefSeq" id="WP_185800541.1">
    <property type="nucleotide sequence ID" value="NZ_JACJVJ010000001.1"/>
</dbReference>
<evidence type="ECO:0000259" key="2">
    <source>
        <dbReference type="Pfam" id="PF02517"/>
    </source>
</evidence>
<comment type="caution">
    <text evidence="3">The sequence shown here is derived from an EMBL/GenBank/DDBJ whole genome shotgun (WGS) entry which is preliminary data.</text>
</comment>
<evidence type="ECO:0000313" key="3">
    <source>
        <dbReference type="EMBL" id="MBC2777322.1"/>
    </source>
</evidence>
<protein>
    <submittedName>
        <fullName evidence="3">CPBP family intramembrane metalloprotease</fullName>
    </submittedName>
</protein>
<dbReference type="GO" id="GO:0080120">
    <property type="term" value="P:CAAX-box protein maturation"/>
    <property type="evidence" value="ECO:0007669"/>
    <property type="project" value="UniProtKB-ARBA"/>
</dbReference>
<dbReference type="GO" id="GO:0006508">
    <property type="term" value="P:proteolysis"/>
    <property type="evidence" value="ECO:0007669"/>
    <property type="project" value="UniProtKB-KW"/>
</dbReference>
<sequence>MGDIDYGISILLWNGVFLASGAVAAIFARKRFDWRWLAIALALLNLNLALVVDMFGINAFLFDLAGSPATSFNWAGKIVALSVSLVLIATPLIDREAAGITLRQAASWKVGWAVFALLFAIDIVLALMSDTPAFDTDTIAYQLTMPSLDEEIFYRGVLLYCLVQAFGEGPRFFAANFGWAAGIATIMFGAIHCFVWTDTGIFFSPEIALFAGGIGLLLMWLRLSTGSVLAPILMHSVVNTAWRLV</sequence>
<feature type="transmembrane region" description="Helical" evidence="1">
    <location>
        <begin position="105"/>
        <end position="128"/>
    </location>
</feature>
<proteinExistence type="predicted"/>
<name>A0A842HWH8_9SPHN</name>
<feature type="transmembrane region" description="Helical" evidence="1">
    <location>
        <begin position="39"/>
        <end position="62"/>
    </location>
</feature>
<dbReference type="GO" id="GO:0008237">
    <property type="term" value="F:metallopeptidase activity"/>
    <property type="evidence" value="ECO:0007669"/>
    <property type="project" value="UniProtKB-KW"/>
</dbReference>
<evidence type="ECO:0000313" key="4">
    <source>
        <dbReference type="Proteomes" id="UP000564378"/>
    </source>
</evidence>
<dbReference type="Proteomes" id="UP000564378">
    <property type="component" value="Unassembled WGS sequence"/>
</dbReference>
<keyword evidence="3" id="KW-0378">Hydrolase</keyword>
<keyword evidence="1" id="KW-0472">Membrane</keyword>
<evidence type="ECO:0000256" key="1">
    <source>
        <dbReference type="SAM" id="Phobius"/>
    </source>
</evidence>
<feature type="transmembrane region" description="Helical" evidence="1">
    <location>
        <begin position="172"/>
        <end position="195"/>
    </location>
</feature>
<reference evidence="3 4" key="1">
    <citation type="submission" date="2020-08" db="EMBL/GenBank/DDBJ databases">
        <title>Draft genome sequence of Parasphingopyxis sp. GrpM-11.</title>
        <authorList>
            <person name="Oh J."/>
            <person name="Roh D.-H."/>
        </authorList>
    </citation>
    <scope>NUCLEOTIDE SEQUENCE [LARGE SCALE GENOMIC DNA]</scope>
    <source>
        <strain evidence="3 4">GrpM-11</strain>
    </source>
</reference>
<keyword evidence="1" id="KW-0812">Transmembrane</keyword>
<dbReference type="Pfam" id="PF02517">
    <property type="entry name" value="Rce1-like"/>
    <property type="match status" value="1"/>
</dbReference>